<proteinExistence type="predicted"/>
<name>A0A392UZV1_9FABA</name>
<feature type="non-terminal residue" evidence="2">
    <location>
        <position position="1"/>
    </location>
</feature>
<evidence type="ECO:0000256" key="1">
    <source>
        <dbReference type="SAM" id="MobiDB-lite"/>
    </source>
</evidence>
<accession>A0A392UZV1</accession>
<dbReference type="AlphaFoldDB" id="A0A392UZV1"/>
<dbReference type="Proteomes" id="UP000265520">
    <property type="component" value="Unassembled WGS sequence"/>
</dbReference>
<feature type="region of interest" description="Disordered" evidence="1">
    <location>
        <begin position="16"/>
        <end position="38"/>
    </location>
</feature>
<evidence type="ECO:0000313" key="2">
    <source>
        <dbReference type="EMBL" id="MCI81397.1"/>
    </source>
</evidence>
<keyword evidence="3" id="KW-1185">Reference proteome</keyword>
<organism evidence="2 3">
    <name type="scientific">Trifolium medium</name>
    <dbReference type="NCBI Taxonomy" id="97028"/>
    <lineage>
        <taxon>Eukaryota</taxon>
        <taxon>Viridiplantae</taxon>
        <taxon>Streptophyta</taxon>
        <taxon>Embryophyta</taxon>
        <taxon>Tracheophyta</taxon>
        <taxon>Spermatophyta</taxon>
        <taxon>Magnoliopsida</taxon>
        <taxon>eudicotyledons</taxon>
        <taxon>Gunneridae</taxon>
        <taxon>Pentapetalae</taxon>
        <taxon>rosids</taxon>
        <taxon>fabids</taxon>
        <taxon>Fabales</taxon>
        <taxon>Fabaceae</taxon>
        <taxon>Papilionoideae</taxon>
        <taxon>50 kb inversion clade</taxon>
        <taxon>NPAAA clade</taxon>
        <taxon>Hologalegina</taxon>
        <taxon>IRL clade</taxon>
        <taxon>Trifolieae</taxon>
        <taxon>Trifolium</taxon>
    </lineage>
</organism>
<evidence type="ECO:0000313" key="3">
    <source>
        <dbReference type="Proteomes" id="UP000265520"/>
    </source>
</evidence>
<comment type="caution">
    <text evidence="2">The sequence shown here is derived from an EMBL/GenBank/DDBJ whole genome shotgun (WGS) entry which is preliminary data.</text>
</comment>
<reference evidence="2 3" key="1">
    <citation type="journal article" date="2018" name="Front. Plant Sci.">
        <title>Red Clover (Trifolium pratense) and Zigzag Clover (T. medium) - A Picture of Genomic Similarities and Differences.</title>
        <authorList>
            <person name="Dluhosova J."/>
            <person name="Istvanek J."/>
            <person name="Nedelnik J."/>
            <person name="Repkova J."/>
        </authorList>
    </citation>
    <scope>NUCLEOTIDE SEQUENCE [LARGE SCALE GENOMIC DNA]</scope>
    <source>
        <strain evidence="3">cv. 10/8</strain>
        <tissue evidence="2">Leaf</tissue>
    </source>
</reference>
<dbReference type="EMBL" id="LXQA011018067">
    <property type="protein sequence ID" value="MCI81397.1"/>
    <property type="molecule type" value="Genomic_DNA"/>
</dbReference>
<protein>
    <submittedName>
        <fullName evidence="2">Uncharacterized protein</fullName>
    </submittedName>
</protein>
<sequence length="70" mass="7805">YCGDLWGWGWGQIFPRGNGDGDKNSPAGTSGRGTGKLPPHILRPVDIPMYNELFTPKLIIMLKLYLEVVF</sequence>